<name>A0ABU4JPA1_9CLOT</name>
<evidence type="ECO:0000256" key="11">
    <source>
        <dbReference type="SAM" id="Phobius"/>
    </source>
</evidence>
<evidence type="ECO:0000256" key="8">
    <source>
        <dbReference type="ARBA" id="ARBA00022989"/>
    </source>
</evidence>
<dbReference type="PANTHER" id="PTHR45528">
    <property type="entry name" value="SENSOR HISTIDINE KINASE CPXA"/>
    <property type="match status" value="1"/>
</dbReference>
<gene>
    <name evidence="14" type="ORF">P8V03_02270</name>
</gene>
<keyword evidence="7 14" id="KW-0418">Kinase</keyword>
<keyword evidence="8 11" id="KW-1133">Transmembrane helix</keyword>
<evidence type="ECO:0000313" key="15">
    <source>
        <dbReference type="Proteomes" id="UP001281656"/>
    </source>
</evidence>
<evidence type="ECO:0000256" key="4">
    <source>
        <dbReference type="ARBA" id="ARBA00022553"/>
    </source>
</evidence>
<protein>
    <recommendedName>
        <fullName evidence="3">histidine kinase</fullName>
        <ecNumber evidence="3">2.7.13.3</ecNumber>
    </recommendedName>
</protein>
<dbReference type="SUPFAM" id="SSF55874">
    <property type="entry name" value="ATPase domain of HSP90 chaperone/DNA topoisomerase II/histidine kinase"/>
    <property type="match status" value="1"/>
</dbReference>
<keyword evidence="10 11" id="KW-0472">Membrane</keyword>
<dbReference type="RefSeq" id="WP_318796611.1">
    <property type="nucleotide sequence ID" value="NZ_JARUJP010000001.1"/>
</dbReference>
<dbReference type="InterPro" id="IPR036890">
    <property type="entry name" value="HATPase_C_sf"/>
</dbReference>
<dbReference type="InterPro" id="IPR050398">
    <property type="entry name" value="HssS/ArlS-like"/>
</dbReference>
<dbReference type="SUPFAM" id="SSF158472">
    <property type="entry name" value="HAMP domain-like"/>
    <property type="match status" value="1"/>
</dbReference>
<evidence type="ECO:0000256" key="10">
    <source>
        <dbReference type="ARBA" id="ARBA00023136"/>
    </source>
</evidence>
<dbReference type="Gene3D" id="6.10.340.10">
    <property type="match status" value="1"/>
</dbReference>
<evidence type="ECO:0000256" key="9">
    <source>
        <dbReference type="ARBA" id="ARBA00023012"/>
    </source>
</evidence>
<dbReference type="PROSITE" id="PS50109">
    <property type="entry name" value="HIS_KIN"/>
    <property type="match status" value="1"/>
</dbReference>
<dbReference type="Pfam" id="PF00512">
    <property type="entry name" value="HisKA"/>
    <property type="match status" value="1"/>
</dbReference>
<dbReference type="SMART" id="SM00304">
    <property type="entry name" value="HAMP"/>
    <property type="match status" value="1"/>
</dbReference>
<feature type="domain" description="HAMP" evidence="13">
    <location>
        <begin position="193"/>
        <end position="245"/>
    </location>
</feature>
<dbReference type="PROSITE" id="PS50885">
    <property type="entry name" value="HAMP"/>
    <property type="match status" value="1"/>
</dbReference>
<reference evidence="14 15" key="1">
    <citation type="submission" date="2023-04" db="EMBL/GenBank/DDBJ databases">
        <title>Clostridium tannerae sp. nov., isolated from the fecal material of an alpaca.</title>
        <authorList>
            <person name="Miller S."/>
            <person name="Hendry M."/>
            <person name="King J."/>
            <person name="Sankaranarayanan K."/>
            <person name="Lawson P.A."/>
        </authorList>
    </citation>
    <scope>NUCLEOTIDE SEQUENCE [LARGE SCALE GENOMIC DNA]</scope>
    <source>
        <strain evidence="14 15">A1-XYC3</strain>
    </source>
</reference>
<keyword evidence="9" id="KW-0902">Two-component regulatory system</keyword>
<dbReference type="CDD" id="cd00082">
    <property type="entry name" value="HisKA"/>
    <property type="match status" value="1"/>
</dbReference>
<keyword evidence="15" id="KW-1185">Reference proteome</keyword>
<dbReference type="Proteomes" id="UP001281656">
    <property type="component" value="Unassembled WGS sequence"/>
</dbReference>
<dbReference type="CDD" id="cd00075">
    <property type="entry name" value="HATPase"/>
    <property type="match status" value="1"/>
</dbReference>
<proteinExistence type="predicted"/>
<keyword evidence="4" id="KW-0597">Phosphoprotein</keyword>
<dbReference type="Gene3D" id="3.30.565.10">
    <property type="entry name" value="Histidine kinase-like ATPase, C-terminal domain"/>
    <property type="match status" value="1"/>
</dbReference>
<evidence type="ECO:0000259" key="13">
    <source>
        <dbReference type="PROSITE" id="PS50885"/>
    </source>
</evidence>
<dbReference type="InterPro" id="IPR003594">
    <property type="entry name" value="HATPase_dom"/>
</dbReference>
<evidence type="ECO:0000256" key="7">
    <source>
        <dbReference type="ARBA" id="ARBA00022777"/>
    </source>
</evidence>
<dbReference type="InterPro" id="IPR003661">
    <property type="entry name" value="HisK_dim/P_dom"/>
</dbReference>
<evidence type="ECO:0000256" key="2">
    <source>
        <dbReference type="ARBA" id="ARBA00004141"/>
    </source>
</evidence>
<comment type="catalytic activity">
    <reaction evidence="1">
        <text>ATP + protein L-histidine = ADP + protein N-phospho-L-histidine.</text>
        <dbReference type="EC" id="2.7.13.3"/>
    </reaction>
</comment>
<feature type="domain" description="Histidine kinase" evidence="12">
    <location>
        <begin position="267"/>
        <end position="477"/>
    </location>
</feature>
<accession>A0ABU4JPA1</accession>
<organism evidence="14 15">
    <name type="scientific">Clostridium tanneri</name>
    <dbReference type="NCBI Taxonomy" id="3037988"/>
    <lineage>
        <taxon>Bacteria</taxon>
        <taxon>Bacillati</taxon>
        <taxon>Bacillota</taxon>
        <taxon>Clostridia</taxon>
        <taxon>Eubacteriales</taxon>
        <taxon>Clostridiaceae</taxon>
        <taxon>Clostridium</taxon>
    </lineage>
</organism>
<keyword evidence="6 11" id="KW-0812">Transmembrane</keyword>
<evidence type="ECO:0000256" key="1">
    <source>
        <dbReference type="ARBA" id="ARBA00000085"/>
    </source>
</evidence>
<dbReference type="InterPro" id="IPR003660">
    <property type="entry name" value="HAMP_dom"/>
</dbReference>
<keyword evidence="5" id="KW-0808">Transferase</keyword>
<evidence type="ECO:0000256" key="5">
    <source>
        <dbReference type="ARBA" id="ARBA00022679"/>
    </source>
</evidence>
<evidence type="ECO:0000256" key="3">
    <source>
        <dbReference type="ARBA" id="ARBA00012438"/>
    </source>
</evidence>
<dbReference type="InterPro" id="IPR036097">
    <property type="entry name" value="HisK_dim/P_sf"/>
</dbReference>
<evidence type="ECO:0000259" key="12">
    <source>
        <dbReference type="PROSITE" id="PS50109"/>
    </source>
</evidence>
<dbReference type="SMART" id="SM00387">
    <property type="entry name" value="HATPase_c"/>
    <property type="match status" value="1"/>
</dbReference>
<sequence length="477" mass="54882">MKNSVRFKFTFGLSIIFIVSAIALNLLIRQVFDTNLENTIKASMKDIMKNSREYIRYNMISNNPYTDKKDFYSSMWNLLNNSVLTYNYELEIRDSHGKIVESNIGLNSSELVEKGSKSAIEGKAVINLRYSGESVQGILSYPLYQEDKLLGVLNISKNFDNIYSQNKRIIRIITMIEIVVFIFIFIAAYLITSKIINPIIVLTKQIKKIEDGDYEINLDVKSKDEIGLLLNEFVNMKDKIKDQLETIGRERDKVLKLERGRREFFNNVTHELKTPLTAISGYAQLLLDKNVQDKEFRDRAIQRIYLESERLHGLVLDLINVSKGASFLQEDKKVIEMKSLLESICRDMNIKSQKYSLDIVSKIEEGTICGQENKIKQLIINLIDNAIKYSFSEEKIYIYAFNDESNYTVEILNKSNPISEDIYNSIFQPFVKGNNVVEVGSRGLGLYICSEIVKEHNGEIHIENGDEIKVTVKIPSF</sequence>
<dbReference type="SUPFAM" id="SSF47384">
    <property type="entry name" value="Homodimeric domain of signal transducing histidine kinase"/>
    <property type="match status" value="1"/>
</dbReference>
<dbReference type="SMART" id="SM00388">
    <property type="entry name" value="HisKA"/>
    <property type="match status" value="1"/>
</dbReference>
<dbReference type="Pfam" id="PF02518">
    <property type="entry name" value="HATPase_c"/>
    <property type="match status" value="1"/>
</dbReference>
<feature type="transmembrane region" description="Helical" evidence="11">
    <location>
        <begin position="169"/>
        <end position="191"/>
    </location>
</feature>
<feature type="transmembrane region" description="Helical" evidence="11">
    <location>
        <begin position="6"/>
        <end position="28"/>
    </location>
</feature>
<evidence type="ECO:0000256" key="6">
    <source>
        <dbReference type="ARBA" id="ARBA00022692"/>
    </source>
</evidence>
<dbReference type="PANTHER" id="PTHR45528:SF10">
    <property type="entry name" value="METHYL-ACCEPTING CHEMOTAXIS PROTEIN"/>
    <property type="match status" value="1"/>
</dbReference>
<dbReference type="GO" id="GO:0016301">
    <property type="term" value="F:kinase activity"/>
    <property type="evidence" value="ECO:0007669"/>
    <property type="project" value="UniProtKB-KW"/>
</dbReference>
<dbReference type="CDD" id="cd06225">
    <property type="entry name" value="HAMP"/>
    <property type="match status" value="1"/>
</dbReference>
<comment type="caution">
    <text evidence="14">The sequence shown here is derived from an EMBL/GenBank/DDBJ whole genome shotgun (WGS) entry which is preliminary data.</text>
</comment>
<evidence type="ECO:0000313" key="14">
    <source>
        <dbReference type="EMBL" id="MDW8799976.1"/>
    </source>
</evidence>
<dbReference type="Gene3D" id="1.10.287.130">
    <property type="match status" value="1"/>
</dbReference>
<comment type="subcellular location">
    <subcellularLocation>
        <location evidence="2">Membrane</location>
        <topology evidence="2">Multi-pass membrane protein</topology>
    </subcellularLocation>
</comment>
<dbReference type="EC" id="2.7.13.3" evidence="3"/>
<dbReference type="InterPro" id="IPR005467">
    <property type="entry name" value="His_kinase_dom"/>
</dbReference>
<dbReference type="EMBL" id="JARUJP010000001">
    <property type="protein sequence ID" value="MDW8799976.1"/>
    <property type="molecule type" value="Genomic_DNA"/>
</dbReference>
<dbReference type="Pfam" id="PF00672">
    <property type="entry name" value="HAMP"/>
    <property type="match status" value="1"/>
</dbReference>